<evidence type="ECO:0000256" key="10">
    <source>
        <dbReference type="ARBA" id="ARBA00023136"/>
    </source>
</evidence>
<evidence type="ECO:0000256" key="9">
    <source>
        <dbReference type="ARBA" id="ARBA00023034"/>
    </source>
</evidence>
<keyword evidence="4" id="KW-0813">Transport</keyword>
<evidence type="ECO:0000256" key="1">
    <source>
        <dbReference type="ARBA" id="ARBA00004370"/>
    </source>
</evidence>
<dbReference type="GO" id="GO:0016020">
    <property type="term" value="C:membrane"/>
    <property type="evidence" value="ECO:0007669"/>
    <property type="project" value="UniProtKB-SubCell"/>
</dbReference>
<evidence type="ECO:0000256" key="11">
    <source>
        <dbReference type="SAM" id="MobiDB-lite"/>
    </source>
</evidence>
<dbReference type="GO" id="GO:0015031">
    <property type="term" value="P:protein transport"/>
    <property type="evidence" value="ECO:0007669"/>
    <property type="project" value="UniProtKB-KW"/>
</dbReference>
<dbReference type="GO" id="GO:0005802">
    <property type="term" value="C:trans-Golgi network"/>
    <property type="evidence" value="ECO:0007669"/>
    <property type="project" value="UniProtKB-ARBA"/>
</dbReference>
<dbReference type="InterPro" id="IPR046455">
    <property type="entry name" value="Sec7/BIG1-like_C"/>
</dbReference>
<proteinExistence type="evidence at protein level"/>
<evidence type="ECO:0007829" key="16">
    <source>
        <dbReference type="PeptideAtlas" id="A0A8I6AV44"/>
    </source>
</evidence>
<keyword evidence="9" id="KW-0333">Golgi apparatus</keyword>
<evidence type="ECO:0000313" key="15">
    <source>
        <dbReference type="RGD" id="631430"/>
    </source>
</evidence>
<organism evidence="13 14">
    <name type="scientific">Rattus norvegicus</name>
    <name type="common">Rat</name>
    <dbReference type="NCBI Taxonomy" id="10116"/>
    <lineage>
        <taxon>Eukaryota</taxon>
        <taxon>Metazoa</taxon>
        <taxon>Chordata</taxon>
        <taxon>Craniata</taxon>
        <taxon>Vertebrata</taxon>
        <taxon>Euteleostomi</taxon>
        <taxon>Mammalia</taxon>
        <taxon>Eutheria</taxon>
        <taxon>Euarchontoglires</taxon>
        <taxon>Glires</taxon>
        <taxon>Rodentia</taxon>
        <taxon>Myomorpha</taxon>
        <taxon>Muroidea</taxon>
        <taxon>Muridae</taxon>
        <taxon>Murinae</taxon>
        <taxon>Rattus</taxon>
    </lineage>
</organism>
<feature type="region of interest" description="Disordered" evidence="11">
    <location>
        <begin position="208"/>
        <end position="251"/>
    </location>
</feature>
<dbReference type="Ensembl" id="ENSRNOT00000103177.2">
    <property type="protein sequence ID" value="ENSRNOP00000096461.1"/>
    <property type="gene ID" value="ENSRNOG00000007485.7"/>
</dbReference>
<evidence type="ECO:0000256" key="4">
    <source>
        <dbReference type="ARBA" id="ARBA00022448"/>
    </source>
</evidence>
<dbReference type="Pfam" id="PF12783">
    <property type="entry name" value="Sec7-like_HUS"/>
    <property type="match status" value="1"/>
</dbReference>
<dbReference type="Pfam" id="PF16213">
    <property type="entry name" value="DCB"/>
    <property type="match status" value="1"/>
</dbReference>
<dbReference type="GO" id="GO:0032012">
    <property type="term" value="P:regulation of ARF protein signal transduction"/>
    <property type="evidence" value="ECO:0007669"/>
    <property type="project" value="InterPro"/>
</dbReference>
<keyword evidence="5" id="KW-0963">Cytoplasm</keyword>
<protein>
    <submittedName>
        <fullName evidence="13">ADP ribosylation factor guanine nucleotide exchange factor 2</fullName>
    </submittedName>
</protein>
<dbReference type="InterPro" id="IPR011989">
    <property type="entry name" value="ARM-like"/>
</dbReference>
<dbReference type="SUPFAM" id="SSF48425">
    <property type="entry name" value="Sec7 domain"/>
    <property type="match status" value="1"/>
</dbReference>
<dbReference type="GO" id="GO:0005085">
    <property type="term" value="F:guanyl-nucleotide exchange factor activity"/>
    <property type="evidence" value="ECO:0007669"/>
    <property type="project" value="UniProtKB-KW"/>
</dbReference>
<dbReference type="InterPro" id="IPR032691">
    <property type="entry name" value="Mon2/Sec7/BIG1-like_HUS"/>
</dbReference>
<dbReference type="InterPro" id="IPR016024">
    <property type="entry name" value="ARM-type_fold"/>
</dbReference>
<dbReference type="SMART" id="SM00222">
    <property type="entry name" value="Sec7"/>
    <property type="match status" value="1"/>
</dbReference>
<dbReference type="RGD" id="631430">
    <property type="gene designation" value="Arfgef2"/>
</dbReference>
<dbReference type="FunFam" id="1.10.1000.11:FF:000003">
    <property type="entry name" value="Brefeldin A-inhibited guanine nucleotide-exchange protein 1"/>
    <property type="match status" value="1"/>
</dbReference>
<dbReference type="PROSITE" id="PS50190">
    <property type="entry name" value="SEC7"/>
    <property type="match status" value="1"/>
</dbReference>
<evidence type="ECO:0000256" key="6">
    <source>
        <dbReference type="ARBA" id="ARBA00022553"/>
    </source>
</evidence>
<dbReference type="PANTHER" id="PTHR10663:SF124">
    <property type="entry name" value="BREFELDIN A-INHIBITED GUANINE NUCLEOTIDE-EXCHANGE PROTEIN 2"/>
    <property type="match status" value="1"/>
</dbReference>
<evidence type="ECO:0000313" key="13">
    <source>
        <dbReference type="Ensembl" id="ENSRNOP00000096461.1"/>
    </source>
</evidence>
<keyword evidence="6" id="KW-0597">Phosphoprotein</keyword>
<dbReference type="GeneTree" id="ENSGT00940000158950"/>
<accession>A0A8I6AV44</accession>
<dbReference type="InterPro" id="IPR023394">
    <property type="entry name" value="Sec7_C_sf"/>
</dbReference>
<dbReference type="GO" id="GO:0048471">
    <property type="term" value="C:perinuclear region of cytoplasm"/>
    <property type="evidence" value="ECO:0007669"/>
    <property type="project" value="UniProtKB-SubCell"/>
</dbReference>
<reference evidence="13" key="1">
    <citation type="submission" date="2024-01" db="EMBL/GenBank/DDBJ databases">
        <title>GRCr8: a new rat reference genome assembly contstructed from accurate long reads and long range scaffolding.</title>
        <authorList>
            <person name="Doris P.A."/>
            <person name="Kalbfleisch T."/>
            <person name="Li K."/>
            <person name="Howe K."/>
            <person name="Wood J."/>
        </authorList>
    </citation>
    <scope>NUCLEOTIDE SEQUENCE [LARGE SCALE GENOMIC DNA]</scope>
    <source>
        <strain evidence="13">Brown Norway</strain>
    </source>
</reference>
<dbReference type="CDD" id="cd00171">
    <property type="entry name" value="Sec7"/>
    <property type="match status" value="1"/>
</dbReference>
<keyword evidence="7" id="KW-0344">Guanine-nucleotide releasing factor</keyword>
<dbReference type="Pfam" id="PF20252">
    <property type="entry name" value="BIG2_C"/>
    <property type="match status" value="1"/>
</dbReference>
<feature type="domain" description="SEC7" evidence="12">
    <location>
        <begin position="544"/>
        <end position="732"/>
    </location>
</feature>
<dbReference type="InterPro" id="IPR032629">
    <property type="entry name" value="DCB_dom"/>
</dbReference>
<comment type="subcellular location">
    <subcellularLocation>
        <location evidence="2">Cytoplasm</location>
        <location evidence="2">Perinuclear region</location>
    </subcellularLocation>
    <subcellularLocation>
        <location evidence="3">Golgi apparatus</location>
        <location evidence="3">trans-Golgi network</location>
    </subcellularLocation>
    <subcellularLocation>
        <location evidence="1">Membrane</location>
    </subcellularLocation>
</comment>
<dbReference type="Gene3D" id="1.10.220.20">
    <property type="match status" value="1"/>
</dbReference>
<keyword evidence="8" id="KW-0653">Protein transport</keyword>
<evidence type="ECO:0000259" key="12">
    <source>
        <dbReference type="PROSITE" id="PS50190"/>
    </source>
</evidence>
<evidence type="ECO:0000256" key="2">
    <source>
        <dbReference type="ARBA" id="ARBA00004556"/>
    </source>
</evidence>
<dbReference type="Pfam" id="PF01369">
    <property type="entry name" value="Sec7"/>
    <property type="match status" value="1"/>
</dbReference>
<evidence type="ECO:0000256" key="7">
    <source>
        <dbReference type="ARBA" id="ARBA00022658"/>
    </source>
</evidence>
<dbReference type="Gene3D" id="1.10.1000.11">
    <property type="entry name" value="Arf Nucleotide-binding Site Opener,domain 2"/>
    <property type="match status" value="1"/>
</dbReference>
<dbReference type="Proteomes" id="UP000002494">
    <property type="component" value="Chromosome 3"/>
</dbReference>
<dbReference type="FunFam" id="1.25.10.10:FF:000143">
    <property type="entry name" value="ADP-ribosylation factor guanine nucleotide-exchange factor 2 (brefeldin A-inhibited)"/>
    <property type="match status" value="1"/>
</dbReference>
<sequence>MQESQTKSMFVSRALEKILADKEVKRPQHSQLRRACQVALDEIKAELEKQRLGAAAPPKANFIEADKYFLPFELACQSKSPRVVSTSLDCLQKLIAYGHITGNAPDSGAPGKRLIDRIVETVCNCFQGPQTDEGVQLQIIKALLTAVTSPHIEIHEGTILQTVRTCYNIYLASKNLINQTTAKATLTQMLNVIFTRMENQVVSDSCAGPVSSAEKQGLPEPDQAPGVPECQECTVPPAVDENSQTNGIADDRQSLSSADNLEPDAQGHPVAARFSHILQKDAFLVFRSLCKLSMKPLGEGPPDPKSHELRSKVVSLQLLLSVLQNAGPVFRSHEMFVTAIKQYLCVALSKNGVSSVPDVFELSLAIFLTLLSNFKMHLKMQIEVFFKEIFLNILETSTSSFEHRWMVIQTLTRICADAQCVVDIYVNYDCDLNAANIFERLVNDLSKIAQGRSGHELGMTPLQELSLRKKGLECLVSILKCMVEWSKDLYVNPNHQATLGQERLPDQEMGDGKGLDMARRCSVTSVESTVSSGTQTAIPDDPEQFEVIKQQKEIIEHGIDFNKKPKRGIQFLQEQGMLGAAVEDIAQFLHQEERLDSTQVGEFLGDSTRFNKEVMYAYVDQLDFCEKEFVSALRTFLEGFRLPGEAQKIDRLMEKFAARYIECNQGQTLFASADTAYVLAYSIIMLTTDLHSPQVKNKMTKEQYIKMNRGINDSKDLPEEYLSSIYEEIEGKKIAMKETKEHTMATKSTKQNVASEKQRRLLYNVEMEQMAKTAKALMEAVSHAKAPFTSATHLDHVRPMFKLVWTPLLAAYSIGLQNCDDTEVASLCLEGIRCAVRIACIFGMQLERDAYVQALARFSLLTASSSITEMKQKNIDTIKTLITVAHTDGNYLGNSWHEILKCISQLELAQLIGTGVKTRYLSGSGREREGSLKGHSLAGEEFMGLGNLVSGGVDKRQMASFQESVGETSSQSVVVAVDRIFTGSTRLDGNAIVDFVRWLCAVSMDELASPHHPRMFSLQKIVEISYYNMNRIRLQWSRIWHVIGDHFNKVGCNPNEDVAIFAVDSLRQLSMKFLEKGELANFRFQKDFLRPFEHIMKKNRSPTIRDMVIRCIAQMVSSQAANIRSGWKNIFAVFHQAASDHDGNIVELAFQTTGHIVSTIFQHHFPAAIDSFQDAVKCLSEFACNAAFPDTSMEAIRLIRFCGKYVSERPREYTSDDMNVAPGDRVWVRGWFPILFELSCIINRCKLDVRTRGLTVMFEIMKSYGHTFAKHWWQDLFRIVFRIFDNMKLPEQQSEKSEWMTTTCNHALYAICDVFTQFYEALHEVLLSDVFAQLQWCVKQDNEQLARSGTNCLENLVISNGEKFSPAVWDETCNCMLDIFRTTIPHVLLTWRPAGMEEEVSDRHLVGSFILFSYLNNARQPRLGRQLNQKLLASLLIKCVVQLELIQTIDNIVFYPATSKKEDAEHMVAAQQDTLDADIHIETENQGMYKFMSSQHLFKLLDCLQESHSFSKAFNSNYEQRTVLWRAGFKGKSKPNLLKQETSSLACCLRILFRMYVDENRRDSWGEIQQRLLTVCSEALAYFITVNSESHREAWTSLLLLLLTKTLKINDEKFKAHASVYYPYLCEMMQFDLIPELRAVLRKFFLRIGLVYKIWVPEEPSQVPAASTAW</sequence>
<evidence type="ECO:0000256" key="8">
    <source>
        <dbReference type="ARBA" id="ARBA00022927"/>
    </source>
</evidence>
<dbReference type="InterPro" id="IPR000904">
    <property type="entry name" value="Sec7_dom"/>
</dbReference>
<keyword evidence="14" id="KW-1185">Reference proteome</keyword>
<reference evidence="13" key="2">
    <citation type="submission" date="2025-08" db="UniProtKB">
        <authorList>
            <consortium name="Ensembl"/>
        </authorList>
    </citation>
    <scope>IDENTIFICATION</scope>
    <source>
        <strain evidence="13">Brown Norway</strain>
    </source>
</reference>
<gene>
    <name evidence="13 15" type="primary">Arfgef2</name>
</gene>
<dbReference type="InterPro" id="IPR035999">
    <property type="entry name" value="Sec7_dom_sf"/>
</dbReference>
<evidence type="ECO:0000256" key="3">
    <source>
        <dbReference type="ARBA" id="ARBA00004601"/>
    </source>
</evidence>
<dbReference type="SUPFAM" id="SSF48371">
    <property type="entry name" value="ARM repeat"/>
    <property type="match status" value="1"/>
</dbReference>
<dbReference type="FunFam" id="1.10.220.20:FF:000002">
    <property type="entry name" value="Brefeldin A-inhibited guanine nucleotide-exchange protein 1"/>
    <property type="match status" value="1"/>
</dbReference>
<dbReference type="Gene3D" id="1.25.10.10">
    <property type="entry name" value="Leucine-rich Repeat Variant"/>
    <property type="match status" value="1"/>
</dbReference>
<evidence type="ECO:0000256" key="5">
    <source>
        <dbReference type="ARBA" id="ARBA00022490"/>
    </source>
</evidence>
<keyword evidence="16" id="KW-1267">Proteomics identification</keyword>
<dbReference type="Pfam" id="PF09324">
    <property type="entry name" value="Sec7-like_HDS"/>
    <property type="match status" value="1"/>
</dbReference>
<dbReference type="PANTHER" id="PTHR10663">
    <property type="entry name" value="GUANYL-NUCLEOTIDE EXCHANGE FACTOR"/>
    <property type="match status" value="1"/>
</dbReference>
<name>A0A8I6AV44_RAT</name>
<reference evidence="13" key="3">
    <citation type="submission" date="2025-09" db="UniProtKB">
        <authorList>
            <consortium name="Ensembl"/>
        </authorList>
    </citation>
    <scope>IDENTIFICATION</scope>
    <source>
        <strain evidence="13">Brown Norway</strain>
    </source>
</reference>
<dbReference type="InterPro" id="IPR015403">
    <property type="entry name" value="Mon2/Sec7/BIG1-like_HDS"/>
</dbReference>
<keyword evidence="10" id="KW-0472">Membrane</keyword>
<evidence type="ECO:0000313" key="14">
    <source>
        <dbReference type="Proteomes" id="UP000002494"/>
    </source>
</evidence>